<feature type="domain" description="HTH hxlR-type" evidence="4">
    <location>
        <begin position="1"/>
        <end position="83"/>
    </location>
</feature>
<gene>
    <name evidence="5" type="ORF">N018_13810</name>
</gene>
<organism evidence="5 6">
    <name type="scientific">Pseudomonas syringae CC1557</name>
    <dbReference type="NCBI Taxonomy" id="1357279"/>
    <lineage>
        <taxon>Bacteria</taxon>
        <taxon>Pseudomonadati</taxon>
        <taxon>Pseudomonadota</taxon>
        <taxon>Gammaproteobacteria</taxon>
        <taxon>Pseudomonadales</taxon>
        <taxon>Pseudomonadaceae</taxon>
        <taxon>Pseudomonas</taxon>
        <taxon>Pseudomonas syringae</taxon>
    </lineage>
</organism>
<evidence type="ECO:0000313" key="5">
    <source>
        <dbReference type="EMBL" id="AHG41223.1"/>
    </source>
</evidence>
<dbReference type="SUPFAM" id="SSF46785">
    <property type="entry name" value="Winged helix' DNA-binding domain"/>
    <property type="match status" value="1"/>
</dbReference>
<evidence type="ECO:0000256" key="3">
    <source>
        <dbReference type="ARBA" id="ARBA00023163"/>
    </source>
</evidence>
<keyword evidence="3" id="KW-0804">Transcription</keyword>
<dbReference type="AlphaFoldDB" id="W0MW04"/>
<dbReference type="KEGG" id="psyr:N018_13810"/>
<dbReference type="PANTHER" id="PTHR33204">
    <property type="entry name" value="TRANSCRIPTIONAL REGULATOR, MARR FAMILY"/>
    <property type="match status" value="1"/>
</dbReference>
<dbReference type="PROSITE" id="PS51118">
    <property type="entry name" value="HTH_HXLR"/>
    <property type="match status" value="1"/>
</dbReference>
<dbReference type="InterPro" id="IPR002577">
    <property type="entry name" value="HTH_HxlR"/>
</dbReference>
<dbReference type="Gene3D" id="1.10.10.10">
    <property type="entry name" value="Winged helix-like DNA-binding domain superfamily/Winged helix DNA-binding domain"/>
    <property type="match status" value="1"/>
</dbReference>
<accession>W0MW04</accession>
<reference evidence="5 6" key="1">
    <citation type="submission" date="2013-12" db="EMBL/GenBank/DDBJ databases">
        <title>Interactions Between Genome Architecture and Virulence Genes in Pseudomonas syringae, strain CC1557 as a model.</title>
        <authorList>
            <person name="Baltrus D."/>
            <person name="Hockett K."/>
            <person name="Karlsrud E."/>
            <person name="Dougherty K."/>
            <person name="Nishimura M."/>
        </authorList>
    </citation>
    <scope>NUCLEOTIDE SEQUENCE [LARGE SCALE GENOMIC DNA]</scope>
    <source>
        <strain evidence="5 6">CC1557</strain>
    </source>
</reference>
<dbReference type="EMBL" id="CP007014">
    <property type="protein sequence ID" value="AHG41223.1"/>
    <property type="molecule type" value="Genomic_DNA"/>
</dbReference>
<dbReference type="HOGENOM" id="CLU_2540037_0_0_6"/>
<protein>
    <submittedName>
        <fullName evidence="5">Transcriptional regulator</fullName>
    </submittedName>
</protein>
<evidence type="ECO:0000313" key="6">
    <source>
        <dbReference type="Proteomes" id="UP000019089"/>
    </source>
</evidence>
<sequence length="83" mass="9369">MDAALAVIVEKWIRLILYHLAKDIHRYGTLKRAIRGVSGNVLIQQLKERERNEIIARMPSSKFHAQASPAALGIRDVFTSVSE</sequence>
<dbReference type="InterPro" id="IPR036388">
    <property type="entry name" value="WH-like_DNA-bd_sf"/>
</dbReference>
<dbReference type="Proteomes" id="UP000019089">
    <property type="component" value="Chromosome"/>
</dbReference>
<evidence type="ECO:0000256" key="2">
    <source>
        <dbReference type="ARBA" id="ARBA00023125"/>
    </source>
</evidence>
<dbReference type="Pfam" id="PF01638">
    <property type="entry name" value="HxlR"/>
    <property type="match status" value="1"/>
</dbReference>
<proteinExistence type="predicted"/>
<evidence type="ECO:0000256" key="1">
    <source>
        <dbReference type="ARBA" id="ARBA00023015"/>
    </source>
</evidence>
<keyword evidence="1" id="KW-0805">Transcription regulation</keyword>
<evidence type="ECO:0000259" key="4">
    <source>
        <dbReference type="PROSITE" id="PS51118"/>
    </source>
</evidence>
<name>W0MW04_PSESX</name>
<dbReference type="PANTHER" id="PTHR33204:SF29">
    <property type="entry name" value="TRANSCRIPTIONAL REGULATOR"/>
    <property type="match status" value="1"/>
</dbReference>
<keyword evidence="2" id="KW-0238">DNA-binding</keyword>
<dbReference type="InterPro" id="IPR036390">
    <property type="entry name" value="WH_DNA-bd_sf"/>
</dbReference>
<dbReference type="eggNOG" id="COG1733">
    <property type="taxonomic scope" value="Bacteria"/>
</dbReference>
<dbReference type="GO" id="GO:0003677">
    <property type="term" value="F:DNA binding"/>
    <property type="evidence" value="ECO:0007669"/>
    <property type="project" value="UniProtKB-KW"/>
</dbReference>